<gene>
    <name evidence="1" type="ORF">TVY486_0803460</name>
</gene>
<name>G0U0Y3_TRYVY</name>
<organism evidence="1">
    <name type="scientific">Trypanosoma vivax (strain Y486)</name>
    <dbReference type="NCBI Taxonomy" id="1055687"/>
    <lineage>
        <taxon>Eukaryota</taxon>
        <taxon>Discoba</taxon>
        <taxon>Euglenozoa</taxon>
        <taxon>Kinetoplastea</taxon>
        <taxon>Metakinetoplastina</taxon>
        <taxon>Trypanosomatida</taxon>
        <taxon>Trypanosomatidae</taxon>
        <taxon>Trypanosoma</taxon>
        <taxon>Duttonella</taxon>
    </lineage>
</organism>
<proteinExistence type="predicted"/>
<dbReference type="EMBL" id="HE573024">
    <property type="protein sequence ID" value="CCC49738.1"/>
    <property type="molecule type" value="Genomic_DNA"/>
</dbReference>
<protein>
    <submittedName>
        <fullName evidence="1">Uncharacterized protein</fullName>
    </submittedName>
</protein>
<dbReference type="AlphaFoldDB" id="G0U0Y3"/>
<reference evidence="1" key="1">
    <citation type="journal article" date="2012" name="Proc. Natl. Acad. Sci. U.S.A.">
        <title>Antigenic diversity is generated by distinct evolutionary mechanisms in African trypanosome species.</title>
        <authorList>
            <person name="Jackson A.P."/>
            <person name="Berry A."/>
            <person name="Aslett M."/>
            <person name="Allison H.C."/>
            <person name="Burton P."/>
            <person name="Vavrova-Anderson J."/>
            <person name="Brown R."/>
            <person name="Browne H."/>
            <person name="Corton N."/>
            <person name="Hauser H."/>
            <person name="Gamble J."/>
            <person name="Gilderthorp R."/>
            <person name="Marcello L."/>
            <person name="McQuillan J."/>
            <person name="Otto T.D."/>
            <person name="Quail M.A."/>
            <person name="Sanders M.J."/>
            <person name="van Tonder A."/>
            <person name="Ginger M.L."/>
            <person name="Field M.C."/>
            <person name="Barry J.D."/>
            <person name="Hertz-Fowler C."/>
            <person name="Berriman M."/>
        </authorList>
    </citation>
    <scope>NUCLEOTIDE SEQUENCE</scope>
    <source>
        <strain evidence="1">Y486</strain>
    </source>
</reference>
<accession>G0U0Y3</accession>
<evidence type="ECO:0000313" key="1">
    <source>
        <dbReference type="EMBL" id="CCC49738.1"/>
    </source>
</evidence>
<dbReference type="VEuPathDB" id="TriTrypDB:TvY486_0803460"/>
<sequence>MEWRIAPHMEPNSLVRCGVRRREDVATAAEVTNRGESGGLGPRIVASHWFLVPRRRGWWVARPVARGTGRTRMCVVSSPGAAVSVNWWQRADAPNKHKCLSRRGGCAGPFVRG</sequence>